<reference evidence="1 2" key="1">
    <citation type="submission" date="2019-04" db="EMBL/GenBank/DDBJ databases">
        <title>Microbes associate with the intestines of laboratory mice.</title>
        <authorList>
            <person name="Navarre W."/>
            <person name="Wong E."/>
            <person name="Huang K."/>
            <person name="Tropini C."/>
            <person name="Ng K."/>
            <person name="Yu B."/>
        </authorList>
    </citation>
    <scope>NUCLEOTIDE SEQUENCE [LARGE SCALE GENOMIC DNA]</scope>
    <source>
        <strain evidence="1 2">NM46_B2-13</strain>
    </source>
</reference>
<dbReference type="InterPro" id="IPR009061">
    <property type="entry name" value="DNA-bd_dom_put_sf"/>
</dbReference>
<evidence type="ECO:0000313" key="2">
    <source>
        <dbReference type="Proteomes" id="UP000309893"/>
    </source>
</evidence>
<dbReference type="Proteomes" id="UP000309893">
    <property type="component" value="Unassembled WGS sequence"/>
</dbReference>
<proteinExistence type="predicted"/>
<keyword evidence="1" id="KW-0238">DNA-binding</keyword>
<protein>
    <submittedName>
        <fullName evidence="1">DNA-binding protein</fullName>
    </submittedName>
</protein>
<gene>
    <name evidence="1" type="ORF">E5344_03325</name>
</gene>
<dbReference type="EMBL" id="SRYO01000001">
    <property type="protein sequence ID" value="TGY39722.1"/>
    <property type="molecule type" value="Genomic_DNA"/>
</dbReference>
<dbReference type="OrthoDB" id="3267842at2"/>
<dbReference type="AlphaFoldDB" id="A0A4S2DE83"/>
<organism evidence="1 2">
    <name type="scientific">Microbacterium laevaniformans</name>
    <dbReference type="NCBI Taxonomy" id="36807"/>
    <lineage>
        <taxon>Bacteria</taxon>
        <taxon>Bacillati</taxon>
        <taxon>Actinomycetota</taxon>
        <taxon>Actinomycetes</taxon>
        <taxon>Micrococcales</taxon>
        <taxon>Microbacteriaceae</taxon>
        <taxon>Microbacterium</taxon>
    </lineage>
</organism>
<dbReference type="GO" id="GO:0003677">
    <property type="term" value="F:DNA binding"/>
    <property type="evidence" value="ECO:0007669"/>
    <property type="project" value="UniProtKB-KW"/>
</dbReference>
<sequence length="59" mass="6805">MSIEQLLELLPGVSRGLLAQWRYEGHGPDFVKLGRRPLYVRKSVQEWLEANLHVQPHGV</sequence>
<evidence type="ECO:0000313" key="1">
    <source>
        <dbReference type="EMBL" id="TGY39722.1"/>
    </source>
</evidence>
<dbReference type="SUPFAM" id="SSF46955">
    <property type="entry name" value="Putative DNA-binding domain"/>
    <property type="match status" value="1"/>
</dbReference>
<accession>A0A4S2DE83</accession>
<name>A0A4S2DE83_9MICO</name>
<comment type="caution">
    <text evidence="1">The sequence shown here is derived from an EMBL/GenBank/DDBJ whole genome shotgun (WGS) entry which is preliminary data.</text>
</comment>